<dbReference type="STRING" id="86630.A0A367KGI3"/>
<dbReference type="EMBL" id="PJQL01000017">
    <property type="protein sequence ID" value="RCI01279.1"/>
    <property type="molecule type" value="Genomic_DNA"/>
</dbReference>
<dbReference type="PANTHER" id="PTHR13587">
    <property type="entry name" value="INTEGRATOR COMPLEX SUBUNIT 3"/>
    <property type="match status" value="1"/>
</dbReference>
<dbReference type="OrthoDB" id="2021145at2759"/>
<evidence type="ECO:0000313" key="2">
    <source>
        <dbReference type="EMBL" id="RCI01279.1"/>
    </source>
</evidence>
<organism evidence="2 3">
    <name type="scientific">Rhizopus azygosporus</name>
    <name type="common">Rhizopus microsporus var. azygosporus</name>
    <dbReference type="NCBI Taxonomy" id="86630"/>
    <lineage>
        <taxon>Eukaryota</taxon>
        <taxon>Fungi</taxon>
        <taxon>Fungi incertae sedis</taxon>
        <taxon>Mucoromycota</taxon>
        <taxon>Mucoromycotina</taxon>
        <taxon>Mucoromycetes</taxon>
        <taxon>Mucorales</taxon>
        <taxon>Mucorineae</taxon>
        <taxon>Rhizopodaceae</taxon>
        <taxon>Rhizopus</taxon>
    </lineage>
</organism>
<reference evidence="2 3" key="1">
    <citation type="journal article" date="2018" name="G3 (Bethesda)">
        <title>Phylogenetic and Phylogenomic Definition of Rhizopus Species.</title>
        <authorList>
            <person name="Gryganskyi A.P."/>
            <person name="Golan J."/>
            <person name="Dolatabadi S."/>
            <person name="Mondo S."/>
            <person name="Robb S."/>
            <person name="Idnurm A."/>
            <person name="Muszewska A."/>
            <person name="Steczkiewicz K."/>
            <person name="Masonjones S."/>
            <person name="Liao H.L."/>
            <person name="Gajdeczka M.T."/>
            <person name="Anike F."/>
            <person name="Vuek A."/>
            <person name="Anishchenko I.M."/>
            <person name="Voigt K."/>
            <person name="de Hoog G.S."/>
            <person name="Smith M.E."/>
            <person name="Heitman J."/>
            <person name="Vilgalys R."/>
            <person name="Stajich J.E."/>
        </authorList>
    </citation>
    <scope>NUCLEOTIDE SEQUENCE [LARGE SCALE GENOMIC DNA]</scope>
    <source>
        <strain evidence="2 3">CBS 357.93</strain>
    </source>
</reference>
<evidence type="ECO:0000259" key="1">
    <source>
        <dbReference type="Pfam" id="PF10189"/>
    </source>
</evidence>
<protein>
    <submittedName>
        <fullName evidence="2">Integrator complex subunit 3</fullName>
    </submittedName>
</protein>
<comment type="caution">
    <text evidence="2">The sequence shown here is derived from an EMBL/GenBank/DDBJ whole genome shotgun (WGS) entry which is preliminary data.</text>
</comment>
<dbReference type="Pfam" id="PF10189">
    <property type="entry name" value="Ints3_N"/>
    <property type="match status" value="2"/>
</dbReference>
<dbReference type="InterPro" id="IPR045334">
    <property type="entry name" value="INTS3"/>
</dbReference>
<dbReference type="GO" id="GO:0005737">
    <property type="term" value="C:cytoplasm"/>
    <property type="evidence" value="ECO:0007669"/>
    <property type="project" value="TreeGrafter"/>
</dbReference>
<dbReference type="PANTHER" id="PTHR13587:SF7">
    <property type="entry name" value="INTEGRATOR COMPLEX SUBUNIT 3"/>
    <property type="match status" value="1"/>
</dbReference>
<sequence>MFEQPTSRIYELSLIDAEDEFELELSRLYAKYQETAKNKSEIEIHNYLQDKASQNKREYNEVVSALLYGVLTEPGNARSFFQSISFVNRDNFSVLVNRLQVLCISIKFQQVKLAVREQILKLCEAHKSWLDVNPRVIATFVYTYLRVIADHKPMAFHSIQQREIRFTTSLLREKVGWICNVVAANIKLALIYDWLFFTSNDNIMFIEPAMLLMERSAERYPYITAMLMEFLKYAVDEYYPPMKEYMAKCVSCGMKVMLSKGVIRLES</sequence>
<feature type="domain" description="Integrator complex subunit 3 N-terminal" evidence="1">
    <location>
        <begin position="180"/>
        <end position="264"/>
    </location>
</feature>
<name>A0A367KGI3_RHIAZ</name>
<accession>A0A367KGI3</accession>
<dbReference type="AlphaFoldDB" id="A0A367KGI3"/>
<proteinExistence type="predicted"/>
<feature type="domain" description="Integrator complex subunit 3 N-terminal" evidence="1">
    <location>
        <begin position="110"/>
        <end position="175"/>
    </location>
</feature>
<dbReference type="Proteomes" id="UP000252139">
    <property type="component" value="Unassembled WGS sequence"/>
</dbReference>
<keyword evidence="3" id="KW-1185">Reference proteome</keyword>
<dbReference type="InterPro" id="IPR019333">
    <property type="entry name" value="INTS3_N"/>
</dbReference>
<gene>
    <name evidence="2" type="primary">INTS3</name>
    <name evidence="2" type="ORF">CU097_014779</name>
</gene>
<evidence type="ECO:0000313" key="3">
    <source>
        <dbReference type="Proteomes" id="UP000252139"/>
    </source>
</evidence>